<sequence>MQFFKEKIWFGKFRIVRFFTRKLRVWHLAGKPKRYGELEAWREDREALQSYCSDHLHPVDLCSKEYTASKTPPPEPRKRGSERPELPQQYDATFCKQDNLDELRAELVKDYCTFLFAYAGHCNRDGSMPTQGSEVILLDDILKVWDECKRQRADIVLVIVMDSCHSGRWVADARASRRQDLIVEQQAAKVADTVATAFASNLGGQVFVAGGSGLLGARIVKELLQTGFKVIAGVPDADEAAGIVDFAKRYELIKADQASKLQLEEVDFSDVDAIAAALPRGARIVAIAGDIQGGRKADARVVDRLLAAALARPQAVQQFVLVAPSGSAGGGAGLFANLFGGGGAAGGSGSKPSKLEQDLASSGLSFIVVRHGRVDNVDESFAAETSTRVGPQASLPPAAKATRSQVAEVVAQVMKQAPTDVLIEAWASTDAPSTSVDALVAQAIPQAIVQEEEVEEAEEEEEEEEAPSPPPRRAAASRAAPAAAGDDEDEEEEEKPVAALKSLFGGGGLGGGTRRVKAQAQAAVADAPKPPSPGPLFGGFGTVRRKVQAKVEEAEEEVEEKSKAAAAPLFGGFGTLKTKVQRQQAEDDDDEEEEASPPLFGLFGGKSAKAAEAAERVVRPSASQARQAATKGANVKAQAAKRAGVIPGNRPGARQDRPASTSSRPAPPARPARSPPAPKPKGPAPKPKPAAPKARAAPARKANKDEDKPAKKGGFLSLFGIQQETIYADED</sequence>
<dbReference type="EMBL" id="JALJOR010000013">
    <property type="protein sequence ID" value="KAK9806837.1"/>
    <property type="molecule type" value="Genomic_DNA"/>
</dbReference>
<proteinExistence type="predicted"/>
<feature type="compositionally biased region" description="Low complexity" evidence="1">
    <location>
        <begin position="473"/>
        <end position="484"/>
    </location>
</feature>
<reference evidence="3 4" key="1">
    <citation type="journal article" date="2024" name="Nat. Commun.">
        <title>Phylogenomics reveals the evolutionary origins of lichenization in chlorophyte algae.</title>
        <authorList>
            <person name="Puginier C."/>
            <person name="Libourel C."/>
            <person name="Otte J."/>
            <person name="Skaloud P."/>
            <person name="Haon M."/>
            <person name="Grisel S."/>
            <person name="Petersen M."/>
            <person name="Berrin J.G."/>
            <person name="Delaux P.M."/>
            <person name="Dal Grande F."/>
            <person name="Keller J."/>
        </authorList>
    </citation>
    <scope>NUCLEOTIDE SEQUENCE [LARGE SCALE GENOMIC DNA]</scope>
    <source>
        <strain evidence="3 4">SAG 2043</strain>
    </source>
</reference>
<organism evidence="3 4">
    <name type="scientific">[Myrmecia] bisecta</name>
    <dbReference type="NCBI Taxonomy" id="41462"/>
    <lineage>
        <taxon>Eukaryota</taxon>
        <taxon>Viridiplantae</taxon>
        <taxon>Chlorophyta</taxon>
        <taxon>core chlorophytes</taxon>
        <taxon>Trebouxiophyceae</taxon>
        <taxon>Trebouxiales</taxon>
        <taxon>Trebouxiaceae</taxon>
        <taxon>Myrmecia</taxon>
    </lineage>
</organism>
<feature type="domain" description="NAD(P)-binding" evidence="2">
    <location>
        <begin position="210"/>
        <end position="416"/>
    </location>
</feature>
<feature type="compositionally biased region" description="Low complexity" evidence="1">
    <location>
        <begin position="691"/>
        <end position="700"/>
    </location>
</feature>
<evidence type="ECO:0000256" key="1">
    <source>
        <dbReference type="SAM" id="MobiDB-lite"/>
    </source>
</evidence>
<feature type="region of interest" description="Disordered" evidence="1">
    <location>
        <begin position="451"/>
        <end position="541"/>
    </location>
</feature>
<feature type="region of interest" description="Disordered" evidence="1">
    <location>
        <begin position="65"/>
        <end position="85"/>
    </location>
</feature>
<evidence type="ECO:0000259" key="2">
    <source>
        <dbReference type="Pfam" id="PF13460"/>
    </source>
</evidence>
<feature type="compositionally biased region" description="Pro residues" evidence="1">
    <location>
        <begin position="665"/>
        <end position="690"/>
    </location>
</feature>
<feature type="compositionally biased region" description="Acidic residues" evidence="1">
    <location>
        <begin position="451"/>
        <end position="466"/>
    </location>
</feature>
<evidence type="ECO:0000313" key="3">
    <source>
        <dbReference type="EMBL" id="KAK9806837.1"/>
    </source>
</evidence>
<dbReference type="InterPro" id="IPR036291">
    <property type="entry name" value="NAD(P)-bd_dom_sf"/>
</dbReference>
<dbReference type="PANTHER" id="PTHR47711">
    <property type="entry name" value="PROTEIN PLASTID TRANSCRIPTIONALLY ACTIVE 16, CHLOROPLASTIC"/>
    <property type="match status" value="1"/>
</dbReference>
<evidence type="ECO:0000313" key="4">
    <source>
        <dbReference type="Proteomes" id="UP001489004"/>
    </source>
</evidence>
<dbReference type="AlphaFoldDB" id="A0AAW1PD63"/>
<gene>
    <name evidence="3" type="ORF">WJX72_004506</name>
</gene>
<feature type="compositionally biased region" description="Low complexity" evidence="1">
    <location>
        <begin position="518"/>
        <end position="527"/>
    </location>
</feature>
<feature type="compositionally biased region" description="Acidic residues" evidence="1">
    <location>
        <begin position="586"/>
        <end position="595"/>
    </location>
</feature>
<accession>A0AAW1PD63</accession>
<dbReference type="Proteomes" id="UP001489004">
    <property type="component" value="Unassembled WGS sequence"/>
</dbReference>
<dbReference type="PANTHER" id="PTHR47711:SF2">
    <property type="entry name" value="PROTEIN PLASTID TRANSCRIPTIONALLY ACTIVE 16, CHLOROPLASTIC"/>
    <property type="match status" value="1"/>
</dbReference>
<dbReference type="Gene3D" id="3.40.50.720">
    <property type="entry name" value="NAD(P)-binding Rossmann-like Domain"/>
    <property type="match status" value="1"/>
</dbReference>
<dbReference type="Pfam" id="PF13460">
    <property type="entry name" value="NAD_binding_10"/>
    <property type="match status" value="1"/>
</dbReference>
<comment type="caution">
    <text evidence="3">The sequence shown here is derived from an EMBL/GenBank/DDBJ whole genome shotgun (WGS) entry which is preliminary data.</text>
</comment>
<feature type="compositionally biased region" description="Basic and acidic residues" evidence="1">
    <location>
        <begin position="75"/>
        <end position="85"/>
    </location>
</feature>
<feature type="region of interest" description="Disordered" evidence="1">
    <location>
        <begin position="558"/>
        <end position="731"/>
    </location>
</feature>
<feature type="compositionally biased region" description="Acidic residues" evidence="1">
    <location>
        <begin position="485"/>
        <end position="494"/>
    </location>
</feature>
<dbReference type="InterPro" id="IPR016040">
    <property type="entry name" value="NAD(P)-bd_dom"/>
</dbReference>
<name>A0AAW1PD63_9CHLO</name>
<keyword evidence="4" id="KW-1185">Reference proteome</keyword>
<protein>
    <recommendedName>
        <fullName evidence="2">NAD(P)-binding domain-containing protein</fullName>
    </recommendedName>
</protein>
<dbReference type="SUPFAM" id="SSF51735">
    <property type="entry name" value="NAD(P)-binding Rossmann-fold domains"/>
    <property type="match status" value="1"/>
</dbReference>
<feature type="compositionally biased region" description="Gly residues" evidence="1">
    <location>
        <begin position="504"/>
        <end position="513"/>
    </location>
</feature>